<name>A0A1I7TF08_9PELO</name>
<proteinExistence type="predicted"/>
<protein>
    <submittedName>
        <fullName evidence="4">RSD-2 domain-containing protein</fullName>
    </submittedName>
</protein>
<organism evidence="3 4">
    <name type="scientific">Caenorhabditis tropicalis</name>
    <dbReference type="NCBI Taxonomy" id="1561998"/>
    <lineage>
        <taxon>Eukaryota</taxon>
        <taxon>Metazoa</taxon>
        <taxon>Ecdysozoa</taxon>
        <taxon>Nematoda</taxon>
        <taxon>Chromadorea</taxon>
        <taxon>Rhabditida</taxon>
        <taxon>Rhabditina</taxon>
        <taxon>Rhabditomorpha</taxon>
        <taxon>Rhabditoidea</taxon>
        <taxon>Rhabditidae</taxon>
        <taxon>Peloderinae</taxon>
        <taxon>Caenorhabditis</taxon>
    </lineage>
</organism>
<dbReference type="Pfam" id="PF07547">
    <property type="entry name" value="RSD-2"/>
    <property type="match status" value="1"/>
</dbReference>
<keyword evidence="3" id="KW-1185">Reference proteome</keyword>
<feature type="domain" description="RSD-2 N-terminal" evidence="2">
    <location>
        <begin position="90"/>
        <end position="176"/>
    </location>
</feature>
<dbReference type="eggNOG" id="ENOG502RT7B">
    <property type="taxonomic scope" value="Eukaryota"/>
</dbReference>
<evidence type="ECO:0000256" key="1">
    <source>
        <dbReference type="SAM" id="MobiDB-lite"/>
    </source>
</evidence>
<feature type="region of interest" description="Disordered" evidence="1">
    <location>
        <begin position="185"/>
        <end position="215"/>
    </location>
</feature>
<dbReference type="WBParaSite" id="Csp11.Scaffold596.g5296.t1">
    <property type="protein sequence ID" value="Csp11.Scaffold596.g5296.t1"/>
    <property type="gene ID" value="Csp11.Scaffold596.g5296"/>
</dbReference>
<dbReference type="STRING" id="1561998.A0A1I7TF08"/>
<dbReference type="InterPro" id="IPR011508">
    <property type="entry name" value="RSD-2_N"/>
</dbReference>
<accession>A0A1I7TF08</accession>
<reference evidence="4" key="1">
    <citation type="submission" date="2016-11" db="UniProtKB">
        <authorList>
            <consortium name="WormBaseParasite"/>
        </authorList>
    </citation>
    <scope>IDENTIFICATION</scope>
</reference>
<evidence type="ECO:0000313" key="4">
    <source>
        <dbReference type="WBParaSite" id="Csp11.Scaffold596.g5296.t1"/>
    </source>
</evidence>
<dbReference type="Proteomes" id="UP000095282">
    <property type="component" value="Unplaced"/>
</dbReference>
<sequence>MNCRCLVLDFNPNSRIVSCFDKESFGLILLRIGRFQNPNPGQYLNFNKEESKDENGIINTDNVIIEDSKKEDCIRFDENGKFQISAWIAFSSNPKHRSFERKVAFTDWYGFVDCCEVNGIPRNKNAFKTFIVLKDLNYIRNQTQLFKVIVVKGDLKHRNMAQEYDQLIKRMMAYEDSLLLDGESSSSSVIPQRPSRGIDAVGGKKTSNFNGKHGHSKNELLKALRIRDEPSIPNEIPVPKTEPLPQITQQNTFQPILSVSYSKDKGVVMNQVSSDEFIVWLIGNKASAILSVSKVQLVRLGVCYEVEYSPILNEIIVAFEVVKIIKRLESLPFKINVSDEEVVAKLLVDLCSPNTKCQNWTFYTDIPFFNSPNVGIVTMADSVDTASGIKKKWREAIRPFIGIENACSMECTCRLLEQKVPQAMFDPFRTDQFQSVMRYTWQIIKINASIEYVKEDEEEMKNDNFRNDLMYLQEEDEMARAKREAKERVRFGENQIHSISSYDQPSSSSWQF</sequence>
<evidence type="ECO:0000313" key="3">
    <source>
        <dbReference type="Proteomes" id="UP000095282"/>
    </source>
</evidence>
<evidence type="ECO:0000259" key="2">
    <source>
        <dbReference type="Pfam" id="PF07547"/>
    </source>
</evidence>
<dbReference type="AlphaFoldDB" id="A0A1I7TF08"/>